<evidence type="ECO:0000256" key="3">
    <source>
        <dbReference type="ARBA" id="ARBA00022840"/>
    </source>
</evidence>
<dbReference type="AlphaFoldDB" id="A0A2A4SVP4"/>
<dbReference type="PANTHER" id="PTHR42939:SF1">
    <property type="entry name" value="ABC TRANSPORTER ATP-BINDING PROTEIN ALBC-RELATED"/>
    <property type="match status" value="1"/>
</dbReference>
<keyword evidence="1" id="KW-0813">Transport</keyword>
<dbReference type="GO" id="GO:0016887">
    <property type="term" value="F:ATP hydrolysis activity"/>
    <property type="evidence" value="ECO:0007669"/>
    <property type="project" value="InterPro"/>
</dbReference>
<comment type="caution">
    <text evidence="5">The sequence shown here is derived from an EMBL/GenBank/DDBJ whole genome shotgun (WGS) entry which is preliminary data.</text>
</comment>
<dbReference type="InterPro" id="IPR051782">
    <property type="entry name" value="ABC_Transporter_VariousFunc"/>
</dbReference>
<keyword evidence="2" id="KW-0547">Nucleotide-binding</keyword>
<evidence type="ECO:0000256" key="1">
    <source>
        <dbReference type="ARBA" id="ARBA00022448"/>
    </source>
</evidence>
<evidence type="ECO:0000256" key="2">
    <source>
        <dbReference type="ARBA" id="ARBA00022741"/>
    </source>
</evidence>
<dbReference type="Pfam" id="PF00005">
    <property type="entry name" value="ABC_tran"/>
    <property type="match status" value="1"/>
</dbReference>
<gene>
    <name evidence="5" type="ORF">COB67_11030</name>
</gene>
<protein>
    <submittedName>
        <fullName evidence="5">ABC transporter</fullName>
    </submittedName>
</protein>
<dbReference type="PANTHER" id="PTHR42939">
    <property type="entry name" value="ABC TRANSPORTER ATP-BINDING PROTEIN ALBC-RELATED"/>
    <property type="match status" value="1"/>
</dbReference>
<dbReference type="InterPro" id="IPR017871">
    <property type="entry name" value="ABC_transporter-like_CS"/>
</dbReference>
<dbReference type="InterPro" id="IPR003439">
    <property type="entry name" value="ABC_transporter-like_ATP-bd"/>
</dbReference>
<evidence type="ECO:0000259" key="4">
    <source>
        <dbReference type="PROSITE" id="PS50893"/>
    </source>
</evidence>
<name>A0A2A4SVP4_9DELT</name>
<evidence type="ECO:0000313" key="6">
    <source>
        <dbReference type="Proteomes" id="UP000218113"/>
    </source>
</evidence>
<reference evidence="6" key="1">
    <citation type="submission" date="2017-08" db="EMBL/GenBank/DDBJ databases">
        <title>A dynamic microbial community with high functional redundancy inhabits the cold, oxic subseafloor aquifer.</title>
        <authorList>
            <person name="Tully B.J."/>
            <person name="Wheat C.G."/>
            <person name="Glazer B.T."/>
            <person name="Huber J.A."/>
        </authorList>
    </citation>
    <scope>NUCLEOTIDE SEQUENCE [LARGE SCALE GENOMIC DNA]</scope>
</reference>
<feature type="domain" description="ABC transporter" evidence="4">
    <location>
        <begin position="2"/>
        <end position="228"/>
    </location>
</feature>
<dbReference type="PROSITE" id="PS00211">
    <property type="entry name" value="ABC_TRANSPORTER_1"/>
    <property type="match status" value="1"/>
</dbReference>
<sequence length="282" mass="31346">MIIAKQLVKKFNGQTVLDQLDLKVAQGDRIALIGANGAGKTTLIRSILGQYQIQGELKIFGKDPRKERVKVLEQLAFVPQHSPPFQMTVSELVNFSNGLSAQSSLRAIIEICSAMGLDIEAHFKKPFVKLSGGMQQKVLLSLALSKKPALLIMDEPAANLDPAGRKAFFHELSKLDEKTTIILSSHRVDEVLSLINRIVEMDCGKIVVDERIGRLSAANEQLSCHVELLEEHPSALKKLKEWDFKAIDGPLIYQGSIAGEDRLRFINSLSHYANYIKKLHIN</sequence>
<dbReference type="InterPro" id="IPR027417">
    <property type="entry name" value="P-loop_NTPase"/>
</dbReference>
<dbReference type="Gene3D" id="3.40.50.300">
    <property type="entry name" value="P-loop containing nucleotide triphosphate hydrolases"/>
    <property type="match status" value="1"/>
</dbReference>
<keyword evidence="3" id="KW-0067">ATP-binding</keyword>
<dbReference type="EMBL" id="NVSR01000116">
    <property type="protein sequence ID" value="PCI25194.1"/>
    <property type="molecule type" value="Genomic_DNA"/>
</dbReference>
<proteinExistence type="predicted"/>
<dbReference type="Proteomes" id="UP000218113">
    <property type="component" value="Unassembled WGS sequence"/>
</dbReference>
<dbReference type="CDD" id="cd03230">
    <property type="entry name" value="ABC_DR_subfamily_A"/>
    <property type="match status" value="1"/>
</dbReference>
<dbReference type="SUPFAM" id="SSF52540">
    <property type="entry name" value="P-loop containing nucleoside triphosphate hydrolases"/>
    <property type="match status" value="1"/>
</dbReference>
<dbReference type="GO" id="GO:0005524">
    <property type="term" value="F:ATP binding"/>
    <property type="evidence" value="ECO:0007669"/>
    <property type="project" value="UniProtKB-KW"/>
</dbReference>
<organism evidence="5 6">
    <name type="scientific">SAR324 cluster bacterium</name>
    <dbReference type="NCBI Taxonomy" id="2024889"/>
    <lineage>
        <taxon>Bacteria</taxon>
        <taxon>Deltaproteobacteria</taxon>
        <taxon>SAR324 cluster</taxon>
    </lineage>
</organism>
<evidence type="ECO:0000313" key="5">
    <source>
        <dbReference type="EMBL" id="PCI25194.1"/>
    </source>
</evidence>
<accession>A0A2A4SVP4</accession>
<dbReference type="InterPro" id="IPR003593">
    <property type="entry name" value="AAA+_ATPase"/>
</dbReference>
<dbReference type="PROSITE" id="PS50893">
    <property type="entry name" value="ABC_TRANSPORTER_2"/>
    <property type="match status" value="1"/>
</dbReference>
<dbReference type="SMART" id="SM00382">
    <property type="entry name" value="AAA"/>
    <property type="match status" value="1"/>
</dbReference>